<proteinExistence type="predicted"/>
<gene>
    <name evidence="5" type="ORF">HCOI_00325600</name>
</gene>
<name>W6N981_HAECO</name>
<feature type="binding site" evidence="2">
    <location>
        <position position="418"/>
    </location>
    <ligand>
        <name>Zn(2+)</name>
        <dbReference type="ChEBI" id="CHEBI:29105"/>
        <note>catalytic</note>
    </ligand>
</feature>
<evidence type="ECO:0000256" key="2">
    <source>
        <dbReference type="PROSITE-ProRule" id="PRU01211"/>
    </source>
</evidence>
<reference evidence="5" key="1">
    <citation type="submission" date="2013-03" db="EMBL/GenBank/DDBJ databases">
        <authorList>
            <person name="Aslett M."/>
        </authorList>
    </citation>
    <scope>NUCLEOTIDE SEQUENCE [LARGE SCALE GENOMIC DNA]</scope>
    <source>
        <strain evidence="5">ISE/inbred ISE</strain>
    </source>
</reference>
<keyword evidence="2 3" id="KW-0482">Metalloprotease</keyword>
<evidence type="ECO:0000259" key="4">
    <source>
        <dbReference type="PROSITE" id="PS51864"/>
    </source>
</evidence>
<keyword evidence="2 3" id="KW-0378">Hydrolase</keyword>
<organism evidence="5">
    <name type="scientific">Haemonchus contortus</name>
    <name type="common">Barber pole worm</name>
    <dbReference type="NCBI Taxonomy" id="6289"/>
    <lineage>
        <taxon>Eukaryota</taxon>
        <taxon>Metazoa</taxon>
        <taxon>Ecdysozoa</taxon>
        <taxon>Nematoda</taxon>
        <taxon>Chromadorea</taxon>
        <taxon>Rhabditida</taxon>
        <taxon>Rhabditina</taxon>
        <taxon>Rhabditomorpha</taxon>
        <taxon>Strongyloidea</taxon>
        <taxon>Trichostrongylidae</taxon>
        <taxon>Haemonchus</taxon>
    </lineage>
</organism>
<protein>
    <recommendedName>
        <fullName evidence="3">Metalloendopeptidase</fullName>
        <ecNumber evidence="3">3.4.24.-</ecNumber>
    </recommendedName>
</protein>
<dbReference type="Gene3D" id="3.40.390.10">
    <property type="entry name" value="Collagenase (Catalytic Domain)"/>
    <property type="match status" value="1"/>
</dbReference>
<dbReference type="AlphaFoldDB" id="W6N981"/>
<evidence type="ECO:0000256" key="3">
    <source>
        <dbReference type="RuleBase" id="RU361183"/>
    </source>
</evidence>
<dbReference type="InterPro" id="IPR034035">
    <property type="entry name" value="Astacin-like_dom"/>
</dbReference>
<feature type="binding site" evidence="2">
    <location>
        <position position="414"/>
    </location>
    <ligand>
        <name>Zn(2+)</name>
        <dbReference type="ChEBI" id="CHEBI:29105"/>
        <note>catalytic</note>
    </ligand>
</feature>
<keyword evidence="2 3" id="KW-0479">Metal-binding</keyword>
<dbReference type="CDD" id="cd04280">
    <property type="entry name" value="ZnMc_astacin_like"/>
    <property type="match status" value="1"/>
</dbReference>
<dbReference type="InterPro" id="IPR024079">
    <property type="entry name" value="MetalloPept_cat_dom_sf"/>
</dbReference>
<keyword evidence="1" id="KW-1015">Disulfide bond</keyword>
<comment type="caution">
    <text evidence="2">Lacks conserved residue(s) required for the propagation of feature annotation.</text>
</comment>
<sequence>MAKALPLLLFLILILDLSEIVRCLSAEGKESLAKGIPGGDLEKRRERLNHLKELFAKRYNLTSVGKPEDKEKPTSDGALAGEEVVANENTDLSVEEINQKEGVADYLFDGDIDLTEFTTQGYSMIPRIGKYLMTPGTRIVSFYDIKMLNDHYGCHVATAAWKTKTFTFGNAVVKKERDNYMRCNHWVKGLIRGSICRKMIGLLLLLMFAFDNSVCLTERGRIALTRAYRGIDLEKRHERLRNLGMRGRGRNITAAMERRQHLTNSTAPKVESGQDGSILEEASIEEMNQVEGVDEYLFDADMILTDEQLSAFENSLENRTRVKRQIADGAVRWADNKVYYYFDTTITAANQAYVRTVLKYLQARTCLTFIEDATATNRIRVFNGGGCYSGVGMGGGEQDLSLAGYCIVVGTVAHEFTHALGALHMHMRHDRDTYITVDTTYVKDGYEGNFGKSAFTINNTPYEYGSDMHYASNTFTTSGNSMVPVQKRYLRTLGSKTISFYDIRMINWFYKCNAPCNGLTTTAKCKNGGAPNPRNCQACICPFGYGGTLCDRRRVGCGGTLAATTTWKTRTITVGVATVTTIRDTYSMCNDWITAPAGKTIQIRVTALKDVRCKNGCVLAAIEPKVIADRAMTSPRICCSEQLNQILSSKINPTPVVTFNLQLTSTFTYQYRYI</sequence>
<dbReference type="PRINTS" id="PR00480">
    <property type="entry name" value="ASTACIN"/>
</dbReference>
<dbReference type="PANTHER" id="PTHR10127:SF831">
    <property type="entry name" value="ZINC METALLOPROTEINASE NAS-37"/>
    <property type="match status" value="1"/>
</dbReference>
<feature type="active site" evidence="2">
    <location>
        <position position="415"/>
    </location>
</feature>
<dbReference type="EC" id="3.4.24.-" evidence="3"/>
<dbReference type="GO" id="GO:0008270">
    <property type="term" value="F:zinc ion binding"/>
    <property type="evidence" value="ECO:0007669"/>
    <property type="project" value="UniProtKB-UniRule"/>
</dbReference>
<feature type="binding site" evidence="2">
    <location>
        <position position="424"/>
    </location>
    <ligand>
        <name>Zn(2+)</name>
        <dbReference type="ChEBI" id="CHEBI:29105"/>
        <note>catalytic</note>
    </ligand>
</feature>
<dbReference type="PANTHER" id="PTHR10127">
    <property type="entry name" value="DISCOIDIN, CUB, EGF, LAMININ , AND ZINC METALLOPROTEASE DOMAIN CONTAINING"/>
    <property type="match status" value="1"/>
</dbReference>
<dbReference type="InterPro" id="IPR001506">
    <property type="entry name" value="Peptidase_M12A"/>
</dbReference>
<evidence type="ECO:0000256" key="1">
    <source>
        <dbReference type="ARBA" id="ARBA00023157"/>
    </source>
</evidence>
<feature type="signal peptide" evidence="3">
    <location>
        <begin position="1"/>
        <end position="23"/>
    </location>
</feature>
<dbReference type="GO" id="GO:0006508">
    <property type="term" value="P:proteolysis"/>
    <property type="evidence" value="ECO:0007669"/>
    <property type="project" value="UniProtKB-KW"/>
</dbReference>
<dbReference type="SMART" id="SM00235">
    <property type="entry name" value="ZnMc"/>
    <property type="match status" value="1"/>
</dbReference>
<comment type="cofactor">
    <cofactor evidence="2 3">
        <name>Zn(2+)</name>
        <dbReference type="ChEBI" id="CHEBI:29105"/>
    </cofactor>
    <text evidence="2 3">Binds 1 zinc ion per subunit.</text>
</comment>
<dbReference type="PROSITE" id="PS51864">
    <property type="entry name" value="ASTACIN"/>
    <property type="match status" value="1"/>
</dbReference>
<dbReference type="SUPFAM" id="SSF55486">
    <property type="entry name" value="Metalloproteases ('zincins'), catalytic domain"/>
    <property type="match status" value="1"/>
</dbReference>
<keyword evidence="2 3" id="KW-0862">Zinc</keyword>
<comment type="caution">
    <text evidence="5">The sequence shown here is derived from an EMBL/GenBank/DDBJ whole genome shotgun (WGS) entry which is preliminary data.</text>
</comment>
<dbReference type="InterPro" id="IPR006026">
    <property type="entry name" value="Peptidase_Metallo"/>
</dbReference>
<evidence type="ECO:0000313" key="5">
    <source>
        <dbReference type="EMBL" id="CDL93868.1"/>
    </source>
</evidence>
<dbReference type="Pfam" id="PF01400">
    <property type="entry name" value="Astacin"/>
    <property type="match status" value="1"/>
</dbReference>
<feature type="domain" description="Peptidase M12A" evidence="4">
    <location>
        <begin position="324"/>
        <end position="513"/>
    </location>
</feature>
<reference evidence="5" key="2">
    <citation type="submission" date="2013-05" db="EMBL/GenBank/DDBJ databases">
        <title>The genome and transcriptome of Haemonchus contortus: a key model parasite for drug and vaccine discovery.</title>
        <authorList>
            <person name="Laing R."/>
            <person name="Kikuchi T."/>
            <person name="Martinelli A."/>
            <person name="Tsai I.J."/>
            <person name="Beech R.N."/>
            <person name="Redman E."/>
            <person name="Holroyd N."/>
            <person name="Bartley D.J."/>
            <person name="Beasley H."/>
            <person name="Britton C."/>
            <person name="Curran D."/>
            <person name="Devaney E."/>
            <person name="Gilabert A."/>
            <person name="Jackson F."/>
            <person name="Hunt M."/>
            <person name="Johnston S."/>
            <person name="Kryukov I."/>
            <person name="Li K."/>
            <person name="Morrison A.A."/>
            <person name="Reid A.J."/>
            <person name="Sargison N."/>
            <person name="Saunders G."/>
            <person name="Wasmuth J.D."/>
            <person name="Wolstenholme A."/>
            <person name="Berriman M."/>
            <person name="Gilleard J.S."/>
            <person name="Cotton J.A."/>
        </authorList>
    </citation>
    <scope>NUCLEOTIDE SEQUENCE [LARGE SCALE GENOMIC DNA]</scope>
    <source>
        <strain evidence="5">ISE/inbred ISE</strain>
    </source>
</reference>
<keyword evidence="2 3" id="KW-0645">Protease</keyword>
<feature type="chain" id="PRO_5005151024" description="Metalloendopeptidase" evidence="3">
    <location>
        <begin position="24"/>
        <end position="674"/>
    </location>
</feature>
<dbReference type="GO" id="GO:0004222">
    <property type="term" value="F:metalloendopeptidase activity"/>
    <property type="evidence" value="ECO:0007669"/>
    <property type="project" value="UniProtKB-UniRule"/>
</dbReference>
<accession>W6N981</accession>
<dbReference type="MEROPS" id="M12.A40"/>
<dbReference type="EMBL" id="CAVP010053085">
    <property type="protein sequence ID" value="CDL93868.1"/>
    <property type="molecule type" value="Genomic_DNA"/>
</dbReference>
<keyword evidence="3" id="KW-0732">Signal</keyword>